<dbReference type="Proteomes" id="UP000195772">
    <property type="component" value="Unassembled WGS sequence"/>
</dbReference>
<evidence type="ECO:0000313" key="2">
    <source>
        <dbReference type="Proteomes" id="UP000195772"/>
    </source>
</evidence>
<name>A0A1Y3QWG5_9BACT</name>
<sequence>MTAKPHSLRCRIRWVRRSLRRRHDTLAPCIRERIVLAALVLLLFLYLWLLFAADMGSELEIGHPELLHLKP</sequence>
<gene>
    <name evidence="1" type="ORF">B5G41_06020</name>
</gene>
<dbReference type="AlphaFoldDB" id="A0A1Y3QWG5"/>
<reference evidence="2" key="1">
    <citation type="submission" date="2017-04" db="EMBL/GenBank/DDBJ databases">
        <title>Function of individual gut microbiota members based on whole genome sequencing of pure cultures obtained from chicken caecum.</title>
        <authorList>
            <person name="Medvecky M."/>
            <person name="Cejkova D."/>
            <person name="Polansky O."/>
            <person name="Karasova D."/>
            <person name="Kubasova T."/>
            <person name="Cizek A."/>
            <person name="Rychlik I."/>
        </authorList>
    </citation>
    <scope>NUCLEOTIDE SEQUENCE [LARGE SCALE GENOMIC DNA]</scope>
    <source>
        <strain evidence="2">An90</strain>
    </source>
</reference>
<comment type="caution">
    <text evidence="1">The sequence shown here is derived from an EMBL/GenBank/DDBJ whole genome shotgun (WGS) entry which is preliminary data.</text>
</comment>
<dbReference type="EMBL" id="NFHB01000003">
    <property type="protein sequence ID" value="OUN04014.1"/>
    <property type="molecule type" value="Genomic_DNA"/>
</dbReference>
<protein>
    <submittedName>
        <fullName evidence="1">Uncharacterized protein</fullName>
    </submittedName>
</protein>
<organism evidence="1 2">
    <name type="scientific">Alistipes onderdonkii</name>
    <dbReference type="NCBI Taxonomy" id="328813"/>
    <lineage>
        <taxon>Bacteria</taxon>
        <taxon>Pseudomonadati</taxon>
        <taxon>Bacteroidota</taxon>
        <taxon>Bacteroidia</taxon>
        <taxon>Bacteroidales</taxon>
        <taxon>Rikenellaceae</taxon>
        <taxon>Alistipes</taxon>
    </lineage>
</organism>
<evidence type="ECO:0000313" key="1">
    <source>
        <dbReference type="EMBL" id="OUN04014.1"/>
    </source>
</evidence>
<accession>A0A1Y3QWG5</accession>
<dbReference type="RefSeq" id="WP_087401817.1">
    <property type="nucleotide sequence ID" value="NZ_BAAFKZ010000024.1"/>
</dbReference>
<proteinExistence type="predicted"/>